<dbReference type="InterPro" id="IPR016032">
    <property type="entry name" value="Sig_transdc_resp-reg_C-effctor"/>
</dbReference>
<gene>
    <name evidence="5" type="ORF">ACFQ3U_00200</name>
</gene>
<proteinExistence type="predicted"/>
<dbReference type="PANTHER" id="PTHR16305:SF28">
    <property type="entry name" value="GUANYLATE CYCLASE DOMAIN-CONTAINING PROTEIN"/>
    <property type="match status" value="1"/>
</dbReference>
<reference evidence="6" key="1">
    <citation type="journal article" date="2019" name="Int. J. Syst. Evol. Microbiol.">
        <title>The Global Catalogue of Microorganisms (GCM) 10K type strain sequencing project: providing services to taxonomists for standard genome sequencing and annotation.</title>
        <authorList>
            <consortium name="The Broad Institute Genomics Platform"/>
            <consortium name="The Broad Institute Genome Sequencing Center for Infectious Disease"/>
            <person name="Wu L."/>
            <person name="Ma J."/>
        </authorList>
    </citation>
    <scope>NUCLEOTIDE SEQUENCE [LARGE SCALE GENOMIC DNA]</scope>
    <source>
        <strain evidence="6">CCUG 50213</strain>
    </source>
</reference>
<comment type="caution">
    <text evidence="5">The sequence shown here is derived from an EMBL/GenBank/DDBJ whole genome shotgun (WGS) entry which is preliminary data.</text>
</comment>
<evidence type="ECO:0000313" key="6">
    <source>
        <dbReference type="Proteomes" id="UP001597181"/>
    </source>
</evidence>
<protein>
    <submittedName>
        <fullName evidence="5">LuxR C-terminal-related transcriptional regulator</fullName>
    </submittedName>
</protein>
<dbReference type="InterPro" id="IPR000792">
    <property type="entry name" value="Tscrpt_reg_LuxR_C"/>
</dbReference>
<sequence length="927" mass="96874">MHGVFHALRATELAAATAALQLPGAVLLLTGEPGAGKHVLARQVIEQIIDQRLPADDAAGQPRVITLNASETLQHIPFGLLHTAFPAAGLPESRDLAEVYHAVLAAQQECSGGAIVLVDDADSADDESLRVIAALGGHPGFQVLITARDRNDLPGPIMRLVRDRSVSEVELAPLAFAQTKSLAAHLLGTPAIEAETLSRLHRVSGGNPLFLTELVASLKRSGSLSRFDDLVSWSGDNGEIPPSLPAFLVEELSRAHPETRSALCTVALAEPVTLATIAKLADVAAPAALDRLLTHRVIREDLAPDGTPLLRTSNQLIGDTVRGAIPAGERIQLLRSIADTLPTPLELAPAETLLRGVHVLLDAGRTPPSRALWRALGLAVASNNFGLTVRVARALSAHPGLSLTERLQATTARLQAARFSGISEFLVAPDLLTAPFTADSGFGAGPGAAFAPSFEPPFEPSFGVLPVPFEAPATSAARIDLGLARADILLYRDDDRAAARALLTSMLEAAGVAEAGAAHVSDTPAGARTHPAEPPGTSTNPAPPSPAGELSAQALAGAYIRHAYAGEFAASDALRTTAGFPRSLPRLVSVAGATILIAAQRGELKSARAIARDTLPAALGRPSEFHSAGGEIFGALCMSELLNGQVAAAARLHVALLNSLEHPTGPYRGGTGYVGTFTGMLALAEGRWGEAASEFAAAISAFGRADGMGFLAVALSGRALALASAGRTALAATVLDTLEQTQLRASRIVEGPIRLNTIAARLWIEDPTAQEAALELVEWAHQRELHLVELRAIHLASSAPARLPAAHFDRASELSARIDTPFAHTLAEATGERADGGPVQDSAAVRRLARGGIRGPFLWRAALTQREREVAGLAVLGYSTKHIAATLRVSTRTVDAHLAKAFAKLAVNDREGLALHLDRRGSLWATP</sequence>
<dbReference type="SMART" id="SM00382">
    <property type="entry name" value="AAA"/>
    <property type="match status" value="1"/>
</dbReference>
<dbReference type="InterPro" id="IPR003593">
    <property type="entry name" value="AAA+_ATPase"/>
</dbReference>
<evidence type="ECO:0000256" key="3">
    <source>
        <dbReference type="SAM" id="MobiDB-lite"/>
    </source>
</evidence>
<evidence type="ECO:0000256" key="2">
    <source>
        <dbReference type="ARBA" id="ARBA00022840"/>
    </source>
</evidence>
<dbReference type="PRINTS" id="PR00038">
    <property type="entry name" value="HTHLUXR"/>
</dbReference>
<evidence type="ECO:0000313" key="5">
    <source>
        <dbReference type="EMBL" id="MFD1200314.1"/>
    </source>
</evidence>
<dbReference type="PANTHER" id="PTHR16305">
    <property type="entry name" value="TESTICULAR SOLUBLE ADENYLYL CYCLASE"/>
    <property type="match status" value="1"/>
</dbReference>
<evidence type="ECO:0000256" key="1">
    <source>
        <dbReference type="ARBA" id="ARBA00022741"/>
    </source>
</evidence>
<dbReference type="SMART" id="SM00421">
    <property type="entry name" value="HTH_LUXR"/>
    <property type="match status" value="1"/>
</dbReference>
<accession>A0ABW3TL45</accession>
<dbReference type="PROSITE" id="PS50043">
    <property type="entry name" value="HTH_LUXR_2"/>
    <property type="match status" value="1"/>
</dbReference>
<dbReference type="Gene3D" id="1.10.10.10">
    <property type="entry name" value="Winged helix-like DNA-binding domain superfamily/Winged helix DNA-binding domain"/>
    <property type="match status" value="1"/>
</dbReference>
<keyword evidence="2" id="KW-0067">ATP-binding</keyword>
<dbReference type="CDD" id="cd06170">
    <property type="entry name" value="LuxR_C_like"/>
    <property type="match status" value="1"/>
</dbReference>
<dbReference type="SUPFAM" id="SSF46894">
    <property type="entry name" value="C-terminal effector domain of the bipartite response regulators"/>
    <property type="match status" value="1"/>
</dbReference>
<organism evidence="5 6">
    <name type="scientific">Leucobacter albus</name>
    <dbReference type="NCBI Taxonomy" id="272210"/>
    <lineage>
        <taxon>Bacteria</taxon>
        <taxon>Bacillati</taxon>
        <taxon>Actinomycetota</taxon>
        <taxon>Actinomycetes</taxon>
        <taxon>Micrococcales</taxon>
        <taxon>Microbacteriaceae</taxon>
        <taxon>Leucobacter</taxon>
    </lineage>
</organism>
<feature type="domain" description="HTH luxR-type" evidence="4">
    <location>
        <begin position="856"/>
        <end position="921"/>
    </location>
</feature>
<dbReference type="RefSeq" id="WP_343958394.1">
    <property type="nucleotide sequence ID" value="NZ_BAAAKZ010000003.1"/>
</dbReference>
<dbReference type="EMBL" id="JBHTLY010000001">
    <property type="protein sequence ID" value="MFD1200314.1"/>
    <property type="molecule type" value="Genomic_DNA"/>
</dbReference>
<keyword evidence="6" id="KW-1185">Reference proteome</keyword>
<evidence type="ECO:0000259" key="4">
    <source>
        <dbReference type="PROSITE" id="PS50043"/>
    </source>
</evidence>
<dbReference type="InterPro" id="IPR036388">
    <property type="entry name" value="WH-like_DNA-bd_sf"/>
</dbReference>
<dbReference type="Pfam" id="PF00196">
    <property type="entry name" value="GerE"/>
    <property type="match status" value="1"/>
</dbReference>
<dbReference type="Proteomes" id="UP001597181">
    <property type="component" value="Unassembled WGS sequence"/>
</dbReference>
<dbReference type="Gene3D" id="3.40.50.300">
    <property type="entry name" value="P-loop containing nucleotide triphosphate hydrolases"/>
    <property type="match status" value="1"/>
</dbReference>
<keyword evidence="1" id="KW-0547">Nucleotide-binding</keyword>
<dbReference type="SUPFAM" id="SSF52540">
    <property type="entry name" value="P-loop containing nucleoside triphosphate hydrolases"/>
    <property type="match status" value="1"/>
</dbReference>
<dbReference type="InterPro" id="IPR027417">
    <property type="entry name" value="P-loop_NTPase"/>
</dbReference>
<feature type="region of interest" description="Disordered" evidence="3">
    <location>
        <begin position="518"/>
        <end position="548"/>
    </location>
</feature>
<name>A0ABW3TL45_9MICO</name>